<gene>
    <name evidence="1" type="ORF">BDDG_12169</name>
</gene>
<evidence type="ECO:0000313" key="1">
    <source>
        <dbReference type="EMBL" id="KMW67532.1"/>
    </source>
</evidence>
<accession>A0A0J9ENA5</accession>
<dbReference type="AlphaFoldDB" id="A0A0J9ENA5"/>
<organism evidence="1">
    <name type="scientific">Ajellomyces dermatitidis (strain ATCC 18188 / CBS 674.68)</name>
    <name type="common">Blastomyces dermatitidis</name>
    <dbReference type="NCBI Taxonomy" id="653446"/>
    <lineage>
        <taxon>Eukaryota</taxon>
        <taxon>Fungi</taxon>
        <taxon>Dikarya</taxon>
        <taxon>Ascomycota</taxon>
        <taxon>Pezizomycotina</taxon>
        <taxon>Eurotiomycetes</taxon>
        <taxon>Eurotiomycetidae</taxon>
        <taxon>Onygenales</taxon>
        <taxon>Ajellomycetaceae</taxon>
        <taxon>Blastomyces</taxon>
    </lineage>
</organism>
<sequence>MLEGLAQSDDDDIEPAIYYEAGPFVHPRDFYLLSFNRAKQPTHEIEVGMLKPLFTLGAGTARPKFVLTRLDLKSYTEYPYIRR</sequence>
<name>A0A0J9ENA5_AJEDA</name>
<proteinExistence type="predicted"/>
<protein>
    <submittedName>
        <fullName evidence="1">Uncharacterized protein</fullName>
    </submittedName>
</protein>
<dbReference type="Proteomes" id="UP000007802">
    <property type="component" value="Unassembled WGS sequence"/>
</dbReference>
<reference evidence="1" key="1">
    <citation type="submission" date="2010-03" db="EMBL/GenBank/DDBJ databases">
        <title>Annotation of Blastomyces dermatitidis strain ATCC 18188.</title>
        <authorList>
            <consortium name="The Broad Institute Genome Sequencing Platform"/>
            <consortium name="Broad Institute Genome Sequencing Center for Infectious Disease."/>
            <person name="Cuomo C."/>
            <person name="Klein B."/>
            <person name="Sullivan T."/>
            <person name="Heitman J."/>
            <person name="Young S."/>
            <person name="Zeng Q."/>
            <person name="Gargeya S."/>
            <person name="Alvarado L."/>
            <person name="Berlin A.M."/>
            <person name="Chapman S.B."/>
            <person name="Chen Z."/>
            <person name="Freedman E."/>
            <person name="Gellesch M."/>
            <person name="Goldberg J."/>
            <person name="Griggs A."/>
            <person name="Gujja S."/>
            <person name="Heilman E."/>
            <person name="Heiman D."/>
            <person name="Howarth C."/>
            <person name="Mehta T."/>
            <person name="Neiman D."/>
            <person name="Pearson M."/>
            <person name="Roberts A."/>
            <person name="Saif S."/>
            <person name="Shea T."/>
            <person name="Shenoy N."/>
            <person name="Sisk P."/>
            <person name="Stolte C."/>
            <person name="Sykes S."/>
            <person name="White J."/>
            <person name="Yandava C."/>
            <person name="Haas B."/>
            <person name="Nusbaum C."/>
            <person name="Birren B."/>
        </authorList>
    </citation>
    <scope>NUCLEOTIDE SEQUENCE</scope>
    <source>
        <strain evidence="1">ATCC 18188</strain>
    </source>
</reference>
<dbReference type="EMBL" id="GG749426">
    <property type="protein sequence ID" value="KMW67532.1"/>
    <property type="molecule type" value="Genomic_DNA"/>
</dbReference>
<dbReference type="OrthoDB" id="10003767at2759"/>